<name>A0A0R2H9M0_9FIRM</name>
<keyword evidence="7" id="KW-0548">Nucleotidyltransferase</keyword>
<dbReference type="GO" id="GO:0000049">
    <property type="term" value="F:tRNA binding"/>
    <property type="evidence" value="ECO:0007669"/>
    <property type="project" value="TreeGrafter"/>
</dbReference>
<organism evidence="13 14">
    <name type="scientific">Kandleria vitulina DSM 20405</name>
    <dbReference type="NCBI Taxonomy" id="1410657"/>
    <lineage>
        <taxon>Bacteria</taxon>
        <taxon>Bacillati</taxon>
        <taxon>Bacillota</taxon>
        <taxon>Erysipelotrichia</taxon>
        <taxon>Erysipelotrichales</taxon>
        <taxon>Coprobacillaceae</taxon>
        <taxon>Kandleria</taxon>
    </lineage>
</organism>
<evidence type="ECO:0000256" key="7">
    <source>
        <dbReference type="ARBA" id="ARBA00022695"/>
    </source>
</evidence>
<evidence type="ECO:0000256" key="1">
    <source>
        <dbReference type="ARBA" id="ARBA00004496"/>
    </source>
</evidence>
<comment type="catalytic activity">
    <reaction evidence="11">
        <text>L-threonine + hydrogencarbonate + ATP = L-threonylcarbamoyladenylate + diphosphate + H2O</text>
        <dbReference type="Rhea" id="RHEA:36407"/>
        <dbReference type="ChEBI" id="CHEBI:15377"/>
        <dbReference type="ChEBI" id="CHEBI:17544"/>
        <dbReference type="ChEBI" id="CHEBI:30616"/>
        <dbReference type="ChEBI" id="CHEBI:33019"/>
        <dbReference type="ChEBI" id="CHEBI:57926"/>
        <dbReference type="ChEBI" id="CHEBI:73682"/>
        <dbReference type="EC" id="2.7.7.87"/>
    </reaction>
</comment>
<evidence type="ECO:0000256" key="3">
    <source>
        <dbReference type="ARBA" id="ARBA00012584"/>
    </source>
</evidence>
<evidence type="ECO:0000259" key="12">
    <source>
        <dbReference type="PROSITE" id="PS51163"/>
    </source>
</evidence>
<dbReference type="GO" id="GO:0008033">
    <property type="term" value="P:tRNA processing"/>
    <property type="evidence" value="ECO:0007669"/>
    <property type="project" value="UniProtKB-KW"/>
</dbReference>
<evidence type="ECO:0000256" key="8">
    <source>
        <dbReference type="ARBA" id="ARBA00022741"/>
    </source>
</evidence>
<dbReference type="EMBL" id="JQBL01000025">
    <property type="protein sequence ID" value="KRN49586.1"/>
    <property type="molecule type" value="Genomic_DNA"/>
</dbReference>
<evidence type="ECO:0000256" key="6">
    <source>
        <dbReference type="ARBA" id="ARBA00022694"/>
    </source>
</evidence>
<evidence type="ECO:0000256" key="9">
    <source>
        <dbReference type="ARBA" id="ARBA00022840"/>
    </source>
</evidence>
<dbReference type="InterPro" id="IPR006070">
    <property type="entry name" value="Sua5-like_dom"/>
</dbReference>
<dbReference type="InterPro" id="IPR050156">
    <property type="entry name" value="TC-AMP_synthase_SUA5"/>
</dbReference>
<evidence type="ECO:0000256" key="4">
    <source>
        <dbReference type="ARBA" id="ARBA00022490"/>
    </source>
</evidence>
<dbReference type="AlphaFoldDB" id="A0A0R2H9M0"/>
<keyword evidence="6" id="KW-0819">tRNA processing</keyword>
<dbReference type="InterPro" id="IPR017945">
    <property type="entry name" value="DHBP_synth_RibB-like_a/b_dom"/>
</dbReference>
<dbReference type="NCBIfam" id="TIGR00057">
    <property type="entry name" value="L-threonylcarbamoyladenylate synthase"/>
    <property type="match status" value="1"/>
</dbReference>
<dbReference type="SUPFAM" id="SSF55821">
    <property type="entry name" value="YrdC/RibB"/>
    <property type="match status" value="1"/>
</dbReference>
<dbReference type="GO" id="GO:0061710">
    <property type="term" value="F:L-threonylcarbamoyladenylate synthase"/>
    <property type="evidence" value="ECO:0007669"/>
    <property type="project" value="UniProtKB-EC"/>
</dbReference>
<keyword evidence="4" id="KW-0963">Cytoplasm</keyword>
<gene>
    <name evidence="13" type="ORF">IV49_GL000959</name>
</gene>
<dbReference type="Gene3D" id="3.90.870.10">
    <property type="entry name" value="DHBP synthase"/>
    <property type="match status" value="1"/>
</dbReference>
<evidence type="ECO:0000313" key="13">
    <source>
        <dbReference type="EMBL" id="KRN49586.1"/>
    </source>
</evidence>
<dbReference type="GO" id="GO:0003725">
    <property type="term" value="F:double-stranded RNA binding"/>
    <property type="evidence" value="ECO:0007669"/>
    <property type="project" value="InterPro"/>
</dbReference>
<dbReference type="GO" id="GO:0005524">
    <property type="term" value="F:ATP binding"/>
    <property type="evidence" value="ECO:0007669"/>
    <property type="project" value="UniProtKB-KW"/>
</dbReference>
<comment type="caution">
    <text evidence="13">The sequence shown here is derived from an EMBL/GenBank/DDBJ whole genome shotgun (WGS) entry which is preliminary data.</text>
</comment>
<evidence type="ECO:0000256" key="10">
    <source>
        <dbReference type="ARBA" id="ARBA00029774"/>
    </source>
</evidence>
<dbReference type="PANTHER" id="PTHR17490">
    <property type="entry name" value="SUA5"/>
    <property type="match status" value="1"/>
</dbReference>
<dbReference type="GO" id="GO:0006450">
    <property type="term" value="P:regulation of translational fidelity"/>
    <property type="evidence" value="ECO:0007669"/>
    <property type="project" value="TreeGrafter"/>
</dbReference>
<dbReference type="GO" id="GO:0005737">
    <property type="term" value="C:cytoplasm"/>
    <property type="evidence" value="ECO:0007669"/>
    <property type="project" value="UniProtKB-SubCell"/>
</dbReference>
<comment type="subcellular location">
    <subcellularLocation>
        <location evidence="1">Cytoplasm</location>
    </subcellularLocation>
</comment>
<dbReference type="PROSITE" id="PS51163">
    <property type="entry name" value="YRDC"/>
    <property type="match status" value="1"/>
</dbReference>
<feature type="domain" description="YrdC-like" evidence="12">
    <location>
        <begin position="18"/>
        <end position="201"/>
    </location>
</feature>
<evidence type="ECO:0000256" key="11">
    <source>
        <dbReference type="ARBA" id="ARBA00048366"/>
    </source>
</evidence>
<evidence type="ECO:0000256" key="5">
    <source>
        <dbReference type="ARBA" id="ARBA00022679"/>
    </source>
</evidence>
<protein>
    <recommendedName>
        <fullName evidence="10">L-threonylcarbamoyladenylate synthase</fullName>
        <ecNumber evidence="3">2.7.7.87</ecNumber>
    </recommendedName>
    <alternativeName>
        <fullName evidence="10">L-threonylcarbamoyladenylate synthase</fullName>
    </alternativeName>
</protein>
<dbReference type="PANTHER" id="PTHR17490:SF16">
    <property type="entry name" value="THREONYLCARBAMOYL-AMP SYNTHASE"/>
    <property type="match status" value="1"/>
</dbReference>
<dbReference type="Proteomes" id="UP000051841">
    <property type="component" value="Unassembled WGS sequence"/>
</dbReference>
<keyword evidence="9" id="KW-0067">ATP-binding</keyword>
<evidence type="ECO:0000313" key="14">
    <source>
        <dbReference type="Proteomes" id="UP000051841"/>
    </source>
</evidence>
<dbReference type="PATRIC" id="fig|1410657.5.peg.997"/>
<dbReference type="EC" id="2.7.7.87" evidence="3"/>
<dbReference type="Pfam" id="PF01300">
    <property type="entry name" value="Sua5_yciO_yrdC"/>
    <property type="match status" value="1"/>
</dbReference>
<keyword evidence="5" id="KW-0808">Transferase</keyword>
<evidence type="ECO:0000256" key="2">
    <source>
        <dbReference type="ARBA" id="ARBA00007663"/>
    </source>
</evidence>
<accession>A0A0R2H9M0</accession>
<comment type="similarity">
    <text evidence="2">Belongs to the SUA5 family.</text>
</comment>
<reference evidence="13 14" key="1">
    <citation type="journal article" date="2015" name="Genome Announc.">
        <title>Expanding the biotechnology potential of lactobacilli through comparative genomics of 213 strains and associated genera.</title>
        <authorList>
            <person name="Sun Z."/>
            <person name="Harris H.M."/>
            <person name="McCann A."/>
            <person name="Guo C."/>
            <person name="Argimon S."/>
            <person name="Zhang W."/>
            <person name="Yang X."/>
            <person name="Jeffery I.B."/>
            <person name="Cooney J.C."/>
            <person name="Kagawa T.F."/>
            <person name="Liu W."/>
            <person name="Song Y."/>
            <person name="Salvetti E."/>
            <person name="Wrobel A."/>
            <person name="Rasinkangas P."/>
            <person name="Parkhill J."/>
            <person name="Rea M.C."/>
            <person name="O'Sullivan O."/>
            <person name="Ritari J."/>
            <person name="Douillard F.P."/>
            <person name="Paul Ross R."/>
            <person name="Yang R."/>
            <person name="Briner A.E."/>
            <person name="Felis G.E."/>
            <person name="de Vos W.M."/>
            <person name="Barrangou R."/>
            <person name="Klaenhammer T.R."/>
            <person name="Caufield P.W."/>
            <person name="Cui Y."/>
            <person name="Zhang H."/>
            <person name="O'Toole P.W."/>
        </authorList>
    </citation>
    <scope>NUCLEOTIDE SEQUENCE [LARGE SCALE GENOMIC DNA]</scope>
    <source>
        <strain evidence="13 14">DSM 20405</strain>
    </source>
</reference>
<proteinExistence type="inferred from homology"/>
<keyword evidence="14" id="KW-1185">Reference proteome</keyword>
<sequence length="212" mass="23291">MLKYILVWGDYMTKVVLPEKMDEIKACILKGDVVAFPTETVYGLGVQFGNKKALDSLFTVKNRDQKKAVTLMLSHIDMLEKYAYVDERIMKVAKAFMPGRITLVLNRKESVDPAMTNGLPTIGIRIPDSPFVLDLINEVGPLSVTSANLSGGGNTTNEKEVLEQLDGRIPLVVKGQTSSSLASTVVKLTDGKVEILREGAITKEDIEEVFNS</sequence>
<keyword evidence="8" id="KW-0547">Nucleotide-binding</keyword>